<accession>A0A0V1LPF3</accession>
<keyword evidence="3" id="KW-1185">Reference proteome</keyword>
<gene>
    <name evidence="2" type="ORF">T02_16181</name>
</gene>
<dbReference type="AlphaFoldDB" id="A0A0V1LPF3"/>
<evidence type="ECO:0000313" key="3">
    <source>
        <dbReference type="Proteomes" id="UP000054721"/>
    </source>
</evidence>
<dbReference type="Proteomes" id="UP000054721">
    <property type="component" value="Unassembled WGS sequence"/>
</dbReference>
<dbReference type="EMBL" id="JYDW01000018">
    <property type="protein sequence ID" value="KRZ61414.1"/>
    <property type="molecule type" value="Genomic_DNA"/>
</dbReference>
<evidence type="ECO:0000313" key="2">
    <source>
        <dbReference type="EMBL" id="KRZ61414.1"/>
    </source>
</evidence>
<feature type="region of interest" description="Disordered" evidence="1">
    <location>
        <begin position="264"/>
        <end position="285"/>
    </location>
</feature>
<reference evidence="2 3" key="1">
    <citation type="submission" date="2015-05" db="EMBL/GenBank/DDBJ databases">
        <title>Evolution of Trichinella species and genotypes.</title>
        <authorList>
            <person name="Korhonen P.K."/>
            <person name="Edoardo P."/>
            <person name="Giuseppe L.R."/>
            <person name="Gasser R.B."/>
        </authorList>
    </citation>
    <scope>NUCLEOTIDE SEQUENCE [LARGE SCALE GENOMIC DNA]</scope>
    <source>
        <strain evidence="2">ISS10</strain>
    </source>
</reference>
<protein>
    <submittedName>
        <fullName evidence="2">Uncharacterized protein</fullName>
    </submittedName>
</protein>
<organism evidence="2 3">
    <name type="scientific">Trichinella nativa</name>
    <dbReference type="NCBI Taxonomy" id="6335"/>
    <lineage>
        <taxon>Eukaryota</taxon>
        <taxon>Metazoa</taxon>
        <taxon>Ecdysozoa</taxon>
        <taxon>Nematoda</taxon>
        <taxon>Enoplea</taxon>
        <taxon>Dorylaimia</taxon>
        <taxon>Trichinellida</taxon>
        <taxon>Trichinellidae</taxon>
        <taxon>Trichinella</taxon>
    </lineage>
</organism>
<name>A0A0V1LPF3_9BILA</name>
<dbReference type="OrthoDB" id="5912034at2759"/>
<proteinExistence type="predicted"/>
<evidence type="ECO:0000256" key="1">
    <source>
        <dbReference type="SAM" id="MobiDB-lite"/>
    </source>
</evidence>
<sequence length="285" mass="32390">MAFFHASSRPRLFSTSRAGPDVYDFATTAEDTFKQMKSSGHDKHASMGSGQGFGQSVVLNVPNPEPADSRGRMQAGRKVRFHSQPQRQFFKNSNSAFFLTFTCSNSQNHFSNMDRCFLFANLINTISVINSHRWLGSFRGAVQLRHLSWSYAKANQLFMTGDQLSPTPQTTCPSFLNICLENKIRLFEYFKQSYSTKSVTETMATDEMSNWVAWPLLLHYCSTHSQGQLWLMLCLDNDQRAKIAQCNAFVRRFASDPPQDVHYIGHWPPQTTMAGRPGEEEEASR</sequence>
<comment type="caution">
    <text evidence="2">The sequence shown here is derived from an EMBL/GenBank/DDBJ whole genome shotgun (WGS) entry which is preliminary data.</text>
</comment>